<sequence>MTQVTAEVIPAEAFPSDHWVTIPAGPFTMGSDELREDGKPRAAAPEHQVDVAEFRMAKYPVTVAEFRRFVEATGHVTDAEKKGKSWVWIGDPAVVVPDQDYLWKNIDGASWRTPHGPDSTLEGKDNHPVTHVSSLDVAAYCEWSGTRLPTEAEWEKAARGTDGRRYAWGNEEPTAEHCNHTMNVADTTPVDAYPQSAGPYGVVDLTGNVWEITSSAFHHYPYDEGKPGRVIKTKEGSVELGVIRGGSFYNNCDPRGCLAWVRIYNLPDYSCYDMGFRVCAR</sequence>
<organism evidence="2 3">
    <name type="scientific">Streptomyces venezuelae</name>
    <dbReference type="NCBI Taxonomy" id="54571"/>
    <lineage>
        <taxon>Bacteria</taxon>
        <taxon>Bacillati</taxon>
        <taxon>Actinomycetota</taxon>
        <taxon>Actinomycetes</taxon>
        <taxon>Kitasatosporales</taxon>
        <taxon>Streptomycetaceae</taxon>
        <taxon>Streptomyces</taxon>
    </lineage>
</organism>
<name>A0A5P2DKQ6_STRVZ</name>
<reference evidence="2 3" key="1">
    <citation type="submission" date="2018-05" db="EMBL/GenBank/DDBJ databases">
        <title>Streptomyces venezuelae.</title>
        <authorList>
            <person name="Kim W."/>
            <person name="Lee N."/>
            <person name="Cho B.-K."/>
        </authorList>
    </citation>
    <scope>NUCLEOTIDE SEQUENCE [LARGE SCALE GENOMIC DNA]</scope>
    <source>
        <strain evidence="2 3">ATCC 21018</strain>
    </source>
</reference>
<dbReference type="PANTHER" id="PTHR23150:SF19">
    <property type="entry name" value="FORMYLGLYCINE-GENERATING ENZYME"/>
    <property type="match status" value="1"/>
</dbReference>
<dbReference type="GO" id="GO:0120147">
    <property type="term" value="F:formylglycine-generating oxidase activity"/>
    <property type="evidence" value="ECO:0007669"/>
    <property type="project" value="TreeGrafter"/>
</dbReference>
<dbReference type="Proteomes" id="UP000324101">
    <property type="component" value="Chromosome"/>
</dbReference>
<dbReference type="InterPro" id="IPR016187">
    <property type="entry name" value="CTDL_fold"/>
</dbReference>
<feature type="domain" description="Sulfatase-modifying factor enzyme-like" evidence="1">
    <location>
        <begin position="17"/>
        <end position="278"/>
    </location>
</feature>
<dbReference type="InterPro" id="IPR005532">
    <property type="entry name" value="SUMF_dom"/>
</dbReference>
<dbReference type="RefSeq" id="WP_150258375.1">
    <property type="nucleotide sequence ID" value="NZ_CP029189.1"/>
</dbReference>
<dbReference type="InterPro" id="IPR042095">
    <property type="entry name" value="SUMF_sf"/>
</dbReference>
<protein>
    <submittedName>
        <fullName evidence="2">Sulfatase modifying factor 1 (C-alpha-formyglycine-generating enzyme 1)</fullName>
    </submittedName>
</protein>
<gene>
    <name evidence="2" type="ORF">DEJ51_17185</name>
</gene>
<proteinExistence type="predicted"/>
<dbReference type="AlphaFoldDB" id="A0A5P2DKQ6"/>
<dbReference type="EMBL" id="CP029189">
    <property type="protein sequence ID" value="QES55692.1"/>
    <property type="molecule type" value="Genomic_DNA"/>
</dbReference>
<dbReference type="Gene3D" id="3.90.1580.10">
    <property type="entry name" value="paralog of FGE (formylglycine-generating enzyme)"/>
    <property type="match status" value="1"/>
</dbReference>
<dbReference type="PANTHER" id="PTHR23150">
    <property type="entry name" value="SULFATASE MODIFYING FACTOR 1, 2"/>
    <property type="match status" value="1"/>
</dbReference>
<evidence type="ECO:0000313" key="2">
    <source>
        <dbReference type="EMBL" id="QES55692.1"/>
    </source>
</evidence>
<evidence type="ECO:0000313" key="3">
    <source>
        <dbReference type="Proteomes" id="UP000324101"/>
    </source>
</evidence>
<dbReference type="InterPro" id="IPR051043">
    <property type="entry name" value="Sulfatase_Mod_Factor_Kinase"/>
</dbReference>
<dbReference type="Pfam" id="PF03781">
    <property type="entry name" value="FGE-sulfatase"/>
    <property type="match status" value="1"/>
</dbReference>
<evidence type="ECO:0000259" key="1">
    <source>
        <dbReference type="Pfam" id="PF03781"/>
    </source>
</evidence>
<accession>A0A5P2DKQ6</accession>
<dbReference type="SUPFAM" id="SSF56436">
    <property type="entry name" value="C-type lectin-like"/>
    <property type="match status" value="1"/>
</dbReference>
<dbReference type="OrthoDB" id="9768004at2"/>